<organism evidence="1 2">
    <name type="scientific">Albibacterium bauzanense</name>
    <dbReference type="NCBI Taxonomy" id="653929"/>
    <lineage>
        <taxon>Bacteria</taxon>
        <taxon>Pseudomonadati</taxon>
        <taxon>Bacteroidota</taxon>
        <taxon>Sphingobacteriia</taxon>
        <taxon>Sphingobacteriales</taxon>
        <taxon>Sphingobacteriaceae</taxon>
        <taxon>Albibacterium</taxon>
    </lineage>
</organism>
<accession>A0A4R1M2I8</accession>
<keyword evidence="2" id="KW-1185">Reference proteome</keyword>
<evidence type="ECO:0008006" key="3">
    <source>
        <dbReference type="Google" id="ProtNLM"/>
    </source>
</evidence>
<comment type="caution">
    <text evidence="1">The sequence shown here is derived from an EMBL/GenBank/DDBJ whole genome shotgun (WGS) entry which is preliminary data.</text>
</comment>
<evidence type="ECO:0000313" key="2">
    <source>
        <dbReference type="Proteomes" id="UP000294616"/>
    </source>
</evidence>
<dbReference type="Pfam" id="PF05559">
    <property type="entry name" value="DUF763"/>
    <property type="match status" value="1"/>
</dbReference>
<evidence type="ECO:0000313" key="1">
    <source>
        <dbReference type="EMBL" id="TCK85230.1"/>
    </source>
</evidence>
<dbReference type="OrthoDB" id="9802662at2"/>
<gene>
    <name evidence="1" type="ORF">C8N28_0531</name>
</gene>
<dbReference type="Proteomes" id="UP000294616">
    <property type="component" value="Unassembled WGS sequence"/>
</dbReference>
<dbReference type="PANTHER" id="PTHR38597">
    <property type="entry name" value="BLL3834 PROTEIN"/>
    <property type="match status" value="1"/>
</dbReference>
<dbReference type="AlphaFoldDB" id="A0A4R1M2I8"/>
<dbReference type="EMBL" id="SMGO01000001">
    <property type="protein sequence ID" value="TCK85230.1"/>
    <property type="molecule type" value="Genomic_DNA"/>
</dbReference>
<protein>
    <recommendedName>
        <fullName evidence="3">DUF763 domain-containing protein</fullName>
    </recommendedName>
</protein>
<dbReference type="RefSeq" id="WP_132221268.1">
    <property type="nucleotide sequence ID" value="NZ_SMGO01000001.1"/>
</dbReference>
<sequence>MRSGQADLPLHYGKVPIWLAERMSKLGGAIAEAIVLEYGKTTLLQKLSDPCWFQSLGCVMGMDWHSSGITTSVMGALKKSINTRSQELGIYICGGRGKHSLKTPMEITAIANKTGMAGEELIRASRLSARVDNNAIQDGFQLYLHSFILSNEGEWAVIQQGMNTNNKMARRYHWHSPSIKSFTEEPHQFIYGKNQGKILNLTDKAATPLKSEMIQLLKEEPSHLLKEIKTLCMPAHHDVREKDINLKRLGSILTLAQNLEVNDMESLLLLDGAGPRTIQSLALVSEVIHGTTSRFDDPARFSFAHGGKDGHPFPVPLKVYDETIQHLETALQKAKLGFNDKNQALKNLSKVAIEMEKDFKPNDRFEDLIQKERDDSWKYKGMTVNGPAIPNKKGDLSKKKHIQLKLDF</sequence>
<dbReference type="InterPro" id="IPR008482">
    <property type="entry name" value="DUF763"/>
</dbReference>
<proteinExistence type="predicted"/>
<reference evidence="1 2" key="1">
    <citation type="submission" date="2019-03" db="EMBL/GenBank/DDBJ databases">
        <title>Genomic Encyclopedia of Archaeal and Bacterial Type Strains, Phase II (KMG-II): from individual species to whole genera.</title>
        <authorList>
            <person name="Goeker M."/>
        </authorList>
    </citation>
    <scope>NUCLEOTIDE SEQUENCE [LARGE SCALE GENOMIC DNA]</scope>
    <source>
        <strain evidence="1 2">DSM 22554</strain>
    </source>
</reference>
<dbReference type="PANTHER" id="PTHR38597:SF1">
    <property type="entry name" value="BLL3834 PROTEIN"/>
    <property type="match status" value="1"/>
</dbReference>
<name>A0A4R1M2I8_9SPHI</name>